<gene>
    <name evidence="2" type="ORF">C241_19467</name>
</gene>
<dbReference type="InterPro" id="IPR025272">
    <property type="entry name" value="SocA_Panacea"/>
</dbReference>
<dbReference type="Pfam" id="PF13274">
    <property type="entry name" value="SocA_Panacea"/>
    <property type="match status" value="1"/>
</dbReference>
<proteinExistence type="predicted"/>
<protein>
    <submittedName>
        <fullName evidence="2">Phage-associated protein</fullName>
    </submittedName>
</protein>
<evidence type="ECO:0000313" key="3">
    <source>
        <dbReference type="Proteomes" id="UP000017668"/>
    </source>
</evidence>
<organism evidence="2 3">
    <name type="scientific">Bradyrhizobium lupini HPC(L)</name>
    <dbReference type="NCBI Taxonomy" id="1229491"/>
    <lineage>
        <taxon>Bacteria</taxon>
        <taxon>Pseudomonadati</taxon>
        <taxon>Pseudomonadota</taxon>
        <taxon>Alphaproteobacteria</taxon>
        <taxon>Hyphomicrobiales</taxon>
        <taxon>Nitrobacteraceae</taxon>
        <taxon>Bradyrhizobium</taxon>
    </lineage>
</organism>
<name>A0ABN0HIC8_RHILU</name>
<sequence>MPTINDTSDYIVFKLRHGGVFVNVLKLHKLMYYVQAWHLAFGRGQFFPGRFQAWVHGPVSRELYDRYKDAKNMYSSVELSDIQPSFDPDHTLSEDEKAHLNAVLDVYAGFTGDQLEEMTHREEPWLQARAGVSSSQRSENYLSDETMRAFYAARLPQNA</sequence>
<accession>A0ABN0HIC8</accession>
<dbReference type="RefSeq" id="WP_006699663.1">
    <property type="nucleotide sequence ID" value="NZ_AMQQ01000029.1"/>
</dbReference>
<dbReference type="Proteomes" id="UP000017668">
    <property type="component" value="Unassembled WGS sequence"/>
</dbReference>
<dbReference type="EMBL" id="AMQQ01000029">
    <property type="protein sequence ID" value="EKJ94378.1"/>
    <property type="molecule type" value="Genomic_DNA"/>
</dbReference>
<keyword evidence="3" id="KW-1185">Reference proteome</keyword>
<comment type="caution">
    <text evidence="2">The sequence shown here is derived from an EMBL/GenBank/DDBJ whole genome shotgun (WGS) entry which is preliminary data.</text>
</comment>
<feature type="domain" description="Antitoxin SocA-like Panacea" evidence="1">
    <location>
        <begin position="27"/>
        <end position="125"/>
    </location>
</feature>
<evidence type="ECO:0000313" key="2">
    <source>
        <dbReference type="EMBL" id="EKJ94378.1"/>
    </source>
</evidence>
<reference evidence="2 3" key="1">
    <citation type="journal article" date="2013" name="Genome Announc.">
        <title>Genome Sequence of Rhizobium lupini HPC(L) Isolated from Saline Desert Soil, Kutch (Gujarat).</title>
        <authorList>
            <person name="Agarwal L."/>
            <person name="Purohit H.J."/>
        </authorList>
    </citation>
    <scope>NUCLEOTIDE SEQUENCE [LARGE SCALE GENOMIC DNA]</scope>
    <source>
        <strain evidence="3">HPC(L)</strain>
    </source>
</reference>
<evidence type="ECO:0000259" key="1">
    <source>
        <dbReference type="Pfam" id="PF13274"/>
    </source>
</evidence>